<dbReference type="AlphaFoldDB" id="A0A5C4SLW5"/>
<name>A0A5C4SLW5_9FLAO</name>
<organism evidence="1 2">
    <name type="scientific">Allotamlana fucoidanivorans</name>
    <dbReference type="NCBI Taxonomy" id="2583814"/>
    <lineage>
        <taxon>Bacteria</taxon>
        <taxon>Pseudomonadati</taxon>
        <taxon>Bacteroidota</taxon>
        <taxon>Flavobacteriia</taxon>
        <taxon>Flavobacteriales</taxon>
        <taxon>Flavobacteriaceae</taxon>
        <taxon>Allotamlana</taxon>
    </lineage>
</organism>
<evidence type="ECO:0000313" key="2">
    <source>
        <dbReference type="Proteomes" id="UP000308713"/>
    </source>
</evidence>
<reference evidence="1 2" key="1">
    <citation type="submission" date="2019-05" db="EMBL/GenBank/DDBJ databases">
        <title>Tamlana fucoidanivorans sp. nov., isolated from the surface of algae collected from Fujian province in China.</title>
        <authorList>
            <person name="Li J."/>
        </authorList>
    </citation>
    <scope>NUCLEOTIDE SEQUENCE [LARGE SCALE GENOMIC DNA]</scope>
    <source>
        <strain evidence="1 2">CW2-9</strain>
    </source>
</reference>
<evidence type="ECO:0000313" key="1">
    <source>
        <dbReference type="EMBL" id="TNJ44682.1"/>
    </source>
</evidence>
<gene>
    <name evidence="1" type="ORF">FGF67_08555</name>
</gene>
<keyword evidence="2" id="KW-1185">Reference proteome</keyword>
<protein>
    <submittedName>
        <fullName evidence="1">Uncharacterized protein</fullName>
    </submittedName>
</protein>
<dbReference type="Proteomes" id="UP000308713">
    <property type="component" value="Unassembled WGS sequence"/>
</dbReference>
<accession>A0A5C4SLW5</accession>
<comment type="caution">
    <text evidence="1">The sequence shown here is derived from an EMBL/GenBank/DDBJ whole genome shotgun (WGS) entry which is preliminary data.</text>
</comment>
<dbReference type="OrthoDB" id="947434at2"/>
<dbReference type="RefSeq" id="WP_139696747.1">
    <property type="nucleotide sequence ID" value="NZ_CP074074.1"/>
</dbReference>
<sequence length="133" mass="15467">MKRLEQFIVFCLLSVYCYAQDTALMADKCLVLSTSKNTLNFNQEFSVYKTLKICAEPQFGDLFNNSFKQILGIANLNQFYNRFDLGVNLGLVHNFQKHIKVKGLCNFGMLRFKNYEANKPENYMVKVSLSYIF</sequence>
<proteinExistence type="predicted"/>
<dbReference type="EMBL" id="VDCS01000007">
    <property type="protein sequence ID" value="TNJ44682.1"/>
    <property type="molecule type" value="Genomic_DNA"/>
</dbReference>